<protein>
    <submittedName>
        <fullName evidence="1">Uncharacterized protein</fullName>
    </submittedName>
</protein>
<evidence type="ECO:0000313" key="2">
    <source>
        <dbReference type="Proteomes" id="UP000593567"/>
    </source>
</evidence>
<name>A0A7J7K6K2_BUGNE</name>
<sequence length="72" mass="8899">MYKIRESNDPRLEEARQLLKRIEERKLYQRVAHATYKKDECQPSTGENLEEELEKRIPGRKFKLIFRHLWQK</sequence>
<dbReference type="AlphaFoldDB" id="A0A7J7K6K2"/>
<proteinExistence type="predicted"/>
<dbReference type="Proteomes" id="UP000593567">
    <property type="component" value="Unassembled WGS sequence"/>
</dbReference>
<dbReference type="OrthoDB" id="9991235at2759"/>
<evidence type="ECO:0000313" key="1">
    <source>
        <dbReference type="EMBL" id="KAF6034250.1"/>
    </source>
</evidence>
<accession>A0A7J7K6K2</accession>
<reference evidence="1" key="1">
    <citation type="submission" date="2020-06" db="EMBL/GenBank/DDBJ databases">
        <title>Draft genome of Bugula neritina, a colonial animal packing powerful symbionts and potential medicines.</title>
        <authorList>
            <person name="Rayko M."/>
        </authorList>
    </citation>
    <scope>NUCLEOTIDE SEQUENCE [LARGE SCALE GENOMIC DNA]</scope>
    <source>
        <strain evidence="1">Kwan_BN1</strain>
    </source>
</reference>
<organism evidence="1 2">
    <name type="scientific">Bugula neritina</name>
    <name type="common">Brown bryozoan</name>
    <name type="synonym">Sertularia neritina</name>
    <dbReference type="NCBI Taxonomy" id="10212"/>
    <lineage>
        <taxon>Eukaryota</taxon>
        <taxon>Metazoa</taxon>
        <taxon>Spiralia</taxon>
        <taxon>Lophotrochozoa</taxon>
        <taxon>Bryozoa</taxon>
        <taxon>Gymnolaemata</taxon>
        <taxon>Cheilostomatida</taxon>
        <taxon>Flustrina</taxon>
        <taxon>Buguloidea</taxon>
        <taxon>Bugulidae</taxon>
        <taxon>Bugula</taxon>
    </lineage>
</organism>
<gene>
    <name evidence="1" type="ORF">EB796_007442</name>
</gene>
<dbReference type="EMBL" id="VXIV02001120">
    <property type="protein sequence ID" value="KAF6034250.1"/>
    <property type="molecule type" value="Genomic_DNA"/>
</dbReference>
<keyword evidence="2" id="KW-1185">Reference proteome</keyword>
<comment type="caution">
    <text evidence="1">The sequence shown here is derived from an EMBL/GenBank/DDBJ whole genome shotgun (WGS) entry which is preliminary data.</text>
</comment>